<evidence type="ECO:0000313" key="1">
    <source>
        <dbReference type="EMBL" id="TPW33928.1"/>
    </source>
</evidence>
<protein>
    <submittedName>
        <fullName evidence="1">Uncharacterized protein</fullName>
    </submittedName>
</protein>
<keyword evidence="2" id="KW-1185">Reference proteome</keyword>
<dbReference type="Proteomes" id="UP000315037">
    <property type="component" value="Unassembled WGS sequence"/>
</dbReference>
<comment type="caution">
    <text evidence="1">The sequence shown here is derived from an EMBL/GenBank/DDBJ whole genome shotgun (WGS) entry which is preliminary data.</text>
</comment>
<proteinExistence type="predicted"/>
<reference evidence="1 2" key="1">
    <citation type="submission" date="2019-03" db="EMBL/GenBank/DDBJ databases">
        <title>The complete genome sequence of Neokomagataea sp. Jb2 NBRC113641.</title>
        <authorList>
            <person name="Chua K.-O."/>
            <person name="Chan K.-G."/>
            <person name="See-Too W.-S."/>
        </authorList>
    </citation>
    <scope>NUCLEOTIDE SEQUENCE [LARGE SCALE GENOMIC DNA]</scope>
    <source>
        <strain evidence="1 2">Jb2</strain>
    </source>
</reference>
<dbReference type="RefSeq" id="WP_141451214.1">
    <property type="nucleotide sequence ID" value="NZ_CP038143.1"/>
</dbReference>
<organism evidence="1 2">
    <name type="scientific">Oecophyllibacter saccharovorans</name>
    <dbReference type="NCBI Taxonomy" id="2558360"/>
    <lineage>
        <taxon>Bacteria</taxon>
        <taxon>Pseudomonadati</taxon>
        <taxon>Pseudomonadota</taxon>
        <taxon>Alphaproteobacteria</taxon>
        <taxon>Acetobacterales</taxon>
        <taxon>Acetobacteraceae</taxon>
        <taxon>Oecophyllibacter</taxon>
    </lineage>
</organism>
<name>A0A506UKS5_9PROT</name>
<sequence>MSTPELENALTRLYITAIGKALVKKGVLSIEDITSEMSGIRQEFEGRPDSRLQEIATSVGDLINAVQSWK</sequence>
<accession>A0A506UKS5</accession>
<evidence type="ECO:0000313" key="2">
    <source>
        <dbReference type="Proteomes" id="UP000315037"/>
    </source>
</evidence>
<gene>
    <name evidence="1" type="ORF">E3202_04905</name>
</gene>
<dbReference type="AlphaFoldDB" id="A0A506UKS5"/>
<dbReference type="EMBL" id="SORZ01000002">
    <property type="protein sequence ID" value="TPW33928.1"/>
    <property type="molecule type" value="Genomic_DNA"/>
</dbReference>